<dbReference type="GO" id="GO:0006412">
    <property type="term" value="P:translation"/>
    <property type="evidence" value="ECO:0007669"/>
    <property type="project" value="InterPro"/>
</dbReference>
<evidence type="ECO:0000256" key="1">
    <source>
        <dbReference type="SAM" id="Coils"/>
    </source>
</evidence>
<proteinExistence type="predicted"/>
<evidence type="ECO:0000313" key="2">
    <source>
        <dbReference type="EMBL" id="GAH18060.1"/>
    </source>
</evidence>
<dbReference type="GO" id="GO:0008360">
    <property type="term" value="P:regulation of cell shape"/>
    <property type="evidence" value="ECO:0007669"/>
    <property type="project" value="InterPro"/>
</dbReference>
<name>X1ECI9_9ZZZZ</name>
<dbReference type="AlphaFoldDB" id="X1ECI9"/>
<comment type="caution">
    <text evidence="2">The sequence shown here is derived from an EMBL/GenBank/DDBJ whole genome shotgun (WGS) entry which is preliminary data.</text>
</comment>
<dbReference type="PANTHER" id="PTHR34138">
    <property type="entry name" value="CELL SHAPE-DETERMINING PROTEIN MREC"/>
    <property type="match status" value="1"/>
</dbReference>
<dbReference type="GO" id="GO:0005840">
    <property type="term" value="C:ribosome"/>
    <property type="evidence" value="ECO:0007669"/>
    <property type="project" value="InterPro"/>
</dbReference>
<dbReference type="GO" id="GO:0003735">
    <property type="term" value="F:structural constituent of ribosome"/>
    <property type="evidence" value="ECO:0007669"/>
    <property type="project" value="InterPro"/>
</dbReference>
<dbReference type="EMBL" id="BART01031922">
    <property type="protein sequence ID" value="GAH18060.1"/>
    <property type="molecule type" value="Genomic_DNA"/>
</dbReference>
<dbReference type="PANTHER" id="PTHR34138:SF1">
    <property type="entry name" value="CELL SHAPE-DETERMINING PROTEIN MREC"/>
    <property type="match status" value="1"/>
</dbReference>
<accession>X1ECI9</accession>
<organism evidence="2">
    <name type="scientific">marine sediment metagenome</name>
    <dbReference type="NCBI Taxonomy" id="412755"/>
    <lineage>
        <taxon>unclassified sequences</taxon>
        <taxon>metagenomes</taxon>
        <taxon>ecological metagenomes</taxon>
    </lineage>
</organism>
<sequence>MFFCILLSVTLLILDQRPFAGYQKIREDVSVVVLPIQYMVNAPIKVVRWLSNSVSTQRQLLGENAQLRAHELLLESKLEKLLALEKENAQLRELLKSSSHVGGKVIVAELLAVALDPNLQTVIVN</sequence>
<evidence type="ECO:0008006" key="3">
    <source>
        <dbReference type="Google" id="ProtNLM"/>
    </source>
</evidence>
<dbReference type="InterPro" id="IPR018130">
    <property type="entry name" value="Ribosomal_uS2_CS"/>
</dbReference>
<dbReference type="InterPro" id="IPR007221">
    <property type="entry name" value="MreC"/>
</dbReference>
<gene>
    <name evidence="2" type="ORF">S01H4_55333</name>
</gene>
<dbReference type="PROSITE" id="PS00962">
    <property type="entry name" value="RIBOSOMAL_S2_1"/>
    <property type="match status" value="1"/>
</dbReference>
<dbReference type="GO" id="GO:0005886">
    <property type="term" value="C:plasma membrane"/>
    <property type="evidence" value="ECO:0007669"/>
    <property type="project" value="TreeGrafter"/>
</dbReference>
<protein>
    <recommendedName>
        <fullName evidence="3">Rod shape-determining protein MreC</fullName>
    </recommendedName>
</protein>
<reference evidence="2" key="1">
    <citation type="journal article" date="2014" name="Front. Microbiol.">
        <title>High frequency of phylogenetically diverse reductive dehalogenase-homologous genes in deep subseafloor sedimentary metagenomes.</title>
        <authorList>
            <person name="Kawai M."/>
            <person name="Futagami T."/>
            <person name="Toyoda A."/>
            <person name="Takaki Y."/>
            <person name="Nishi S."/>
            <person name="Hori S."/>
            <person name="Arai W."/>
            <person name="Tsubouchi T."/>
            <person name="Morono Y."/>
            <person name="Uchiyama I."/>
            <person name="Ito T."/>
            <person name="Fujiyama A."/>
            <person name="Inagaki F."/>
            <person name="Takami H."/>
        </authorList>
    </citation>
    <scope>NUCLEOTIDE SEQUENCE</scope>
    <source>
        <strain evidence="2">Expedition CK06-06</strain>
    </source>
</reference>
<feature type="non-terminal residue" evidence="2">
    <location>
        <position position="125"/>
    </location>
</feature>
<keyword evidence="1" id="KW-0175">Coiled coil</keyword>
<feature type="coiled-coil region" evidence="1">
    <location>
        <begin position="67"/>
        <end position="94"/>
    </location>
</feature>